<dbReference type="InterPro" id="IPR006011">
    <property type="entry name" value="Syntaxin_N"/>
</dbReference>
<dbReference type="OrthoDB" id="10255013at2759"/>
<proteinExistence type="inferred from homology"/>
<dbReference type="PANTHER" id="PTHR19957">
    <property type="entry name" value="SYNTAXIN"/>
    <property type="match status" value="1"/>
</dbReference>
<comment type="caution">
    <text evidence="5">The sequence shown here is derived from an EMBL/GenBank/DDBJ whole genome shotgun (WGS) entry which is preliminary data.</text>
</comment>
<dbReference type="InterPro" id="IPR045242">
    <property type="entry name" value="Syntaxin"/>
</dbReference>
<dbReference type="GO" id="GO:0005484">
    <property type="term" value="F:SNAP receptor activity"/>
    <property type="evidence" value="ECO:0007669"/>
    <property type="project" value="TreeGrafter"/>
</dbReference>
<dbReference type="GO" id="GO:0006836">
    <property type="term" value="P:neurotransmitter transport"/>
    <property type="evidence" value="ECO:0007669"/>
    <property type="project" value="UniProtKB-KW"/>
</dbReference>
<evidence type="ECO:0000256" key="1">
    <source>
        <dbReference type="ARBA" id="ARBA00009063"/>
    </source>
</evidence>
<keyword evidence="3" id="KW-0472">Membrane</keyword>
<name>A0A1V9X5C3_9ACAR</name>
<dbReference type="InterPro" id="IPR000727">
    <property type="entry name" value="T_SNARE_dom"/>
</dbReference>
<dbReference type="Pfam" id="PF05739">
    <property type="entry name" value="SNARE"/>
    <property type="match status" value="1"/>
</dbReference>
<dbReference type="SUPFAM" id="SSF47661">
    <property type="entry name" value="t-snare proteins"/>
    <property type="match status" value="1"/>
</dbReference>
<organism evidence="5 6">
    <name type="scientific">Tropilaelaps mercedesae</name>
    <dbReference type="NCBI Taxonomy" id="418985"/>
    <lineage>
        <taxon>Eukaryota</taxon>
        <taxon>Metazoa</taxon>
        <taxon>Ecdysozoa</taxon>
        <taxon>Arthropoda</taxon>
        <taxon>Chelicerata</taxon>
        <taxon>Arachnida</taxon>
        <taxon>Acari</taxon>
        <taxon>Parasitiformes</taxon>
        <taxon>Mesostigmata</taxon>
        <taxon>Gamasina</taxon>
        <taxon>Dermanyssoidea</taxon>
        <taxon>Laelapidae</taxon>
        <taxon>Tropilaelaps</taxon>
    </lineage>
</organism>
<dbReference type="EMBL" id="MNPL01023492">
    <property type="protein sequence ID" value="OQR68704.1"/>
    <property type="molecule type" value="Genomic_DNA"/>
</dbReference>
<keyword evidence="3" id="KW-1133">Transmembrane helix</keyword>
<dbReference type="Gene3D" id="1.20.5.110">
    <property type="match status" value="1"/>
</dbReference>
<dbReference type="Pfam" id="PF00804">
    <property type="entry name" value="Syntaxin"/>
    <property type="match status" value="1"/>
</dbReference>
<keyword evidence="2" id="KW-0813">Transport</keyword>
<dbReference type="STRING" id="418985.A0A1V9X5C3"/>
<reference evidence="5 6" key="1">
    <citation type="journal article" date="2017" name="Gigascience">
        <title>Draft genome of the honey bee ectoparasitic mite, Tropilaelaps mercedesae, is shaped by the parasitic life history.</title>
        <authorList>
            <person name="Dong X."/>
            <person name="Armstrong S.D."/>
            <person name="Xia D."/>
            <person name="Makepeace B.L."/>
            <person name="Darby A.C."/>
            <person name="Kadowaki T."/>
        </authorList>
    </citation>
    <scope>NUCLEOTIDE SEQUENCE [LARGE SCALE GENOMIC DNA]</scope>
    <source>
        <strain evidence="5">Wuxi-XJTLU</strain>
    </source>
</reference>
<keyword evidence="6" id="KW-1185">Reference proteome</keyword>
<accession>A0A1V9X5C3</accession>
<dbReference type="GO" id="GO:0012505">
    <property type="term" value="C:endomembrane system"/>
    <property type="evidence" value="ECO:0007669"/>
    <property type="project" value="TreeGrafter"/>
</dbReference>
<dbReference type="InParanoid" id="A0A1V9X5C3"/>
<evidence type="ECO:0000259" key="4">
    <source>
        <dbReference type="PROSITE" id="PS50192"/>
    </source>
</evidence>
<keyword evidence="2" id="KW-0532">Neurotransmitter transport</keyword>
<evidence type="ECO:0000256" key="3">
    <source>
        <dbReference type="SAM" id="Phobius"/>
    </source>
</evidence>
<sequence>MPGDIEMSSQRLDPLVQEFQQTAEKVRKAIHNLAGLVSENDRTAKGRINWVRYQSLSKNLADLMVEFNNEQMDYRERCKNYVRKALMLMGDNPTEDQLEEILHEGCQGDVFVRGTSREDIENARLMVEGVRTSQWEIAKLEASVHEMAAIFKEVSVLIQKQGETIDRIEDHVSNTEHHVDVGRANVAKTQRYKITACKKKCWIVASLVLALALIAIVVVLLKK</sequence>
<feature type="domain" description="T-SNARE coiled-coil homology" evidence="4">
    <location>
        <begin position="136"/>
        <end position="189"/>
    </location>
</feature>
<evidence type="ECO:0000313" key="6">
    <source>
        <dbReference type="Proteomes" id="UP000192247"/>
    </source>
</evidence>
<evidence type="ECO:0000313" key="5">
    <source>
        <dbReference type="EMBL" id="OQR68704.1"/>
    </source>
</evidence>
<dbReference type="GO" id="GO:0048278">
    <property type="term" value="P:vesicle docking"/>
    <property type="evidence" value="ECO:0007669"/>
    <property type="project" value="TreeGrafter"/>
</dbReference>
<feature type="transmembrane region" description="Helical" evidence="3">
    <location>
        <begin position="202"/>
        <end position="221"/>
    </location>
</feature>
<comment type="similarity">
    <text evidence="1">Belongs to the syntaxin family.</text>
</comment>
<gene>
    <name evidence="5" type="ORF">BIW11_12736</name>
</gene>
<dbReference type="Gene3D" id="1.20.58.70">
    <property type="match status" value="1"/>
</dbReference>
<dbReference type="PROSITE" id="PS50192">
    <property type="entry name" value="T_SNARE"/>
    <property type="match status" value="1"/>
</dbReference>
<protein>
    <submittedName>
        <fullName evidence="5">Syntaxin-1B-like</fullName>
    </submittedName>
</protein>
<dbReference type="AlphaFoldDB" id="A0A1V9X5C3"/>
<evidence type="ECO:0000256" key="2">
    <source>
        <dbReference type="ARBA" id="ARBA00022775"/>
    </source>
</evidence>
<dbReference type="GO" id="GO:0006886">
    <property type="term" value="P:intracellular protein transport"/>
    <property type="evidence" value="ECO:0007669"/>
    <property type="project" value="TreeGrafter"/>
</dbReference>
<dbReference type="GO" id="GO:0006906">
    <property type="term" value="P:vesicle fusion"/>
    <property type="evidence" value="ECO:0007669"/>
    <property type="project" value="TreeGrafter"/>
</dbReference>
<dbReference type="SMART" id="SM00397">
    <property type="entry name" value="t_SNARE"/>
    <property type="match status" value="1"/>
</dbReference>
<dbReference type="GO" id="GO:0000149">
    <property type="term" value="F:SNARE binding"/>
    <property type="evidence" value="ECO:0007669"/>
    <property type="project" value="TreeGrafter"/>
</dbReference>
<dbReference type="InterPro" id="IPR010989">
    <property type="entry name" value="SNARE"/>
</dbReference>
<dbReference type="Proteomes" id="UP000192247">
    <property type="component" value="Unassembled WGS sequence"/>
</dbReference>
<keyword evidence="3" id="KW-0812">Transmembrane</keyword>
<dbReference type="GO" id="GO:0031201">
    <property type="term" value="C:SNARE complex"/>
    <property type="evidence" value="ECO:0007669"/>
    <property type="project" value="TreeGrafter"/>
</dbReference>